<sequence length="279" mass="29712">MSCILSKGIKLDCSNNTGGIESVWLAPISAITSVITDEVNGSPQTNDGTITSIGSTPTGYNAYININFPANTFKNLTLTGDYTNIFKVGTQVNFTATIPPGGGSAGYTANITSVSYDSALNTTTILVSSLNSTVMNAGSTTAYTFNPIFMKFETLRNSISFEQPSSINLDNGSTFYTHTLQFQIPKQDTAKRNKLYQLAAGNGKFLAIVKDMNGQYWISGLQSDGSMNVALQISTSNAMSGKAKGDMNGYDVTLTAELNTLAFKINPNLVALVDGTTTW</sequence>
<protein>
    <submittedName>
        <fullName evidence="1">Uncharacterized protein</fullName>
    </submittedName>
</protein>
<reference evidence="1" key="1">
    <citation type="submission" date="2020-05" db="EMBL/GenBank/DDBJ databases">
        <authorList>
            <person name="Chiriac C."/>
            <person name="Salcher M."/>
            <person name="Ghai R."/>
            <person name="Kavagutti S V."/>
        </authorList>
    </citation>
    <scope>NUCLEOTIDE SEQUENCE</scope>
</reference>
<dbReference type="EMBL" id="LR798208">
    <property type="protein sequence ID" value="CAB5187334.1"/>
    <property type="molecule type" value="Genomic_DNA"/>
</dbReference>
<name>A0A6J7WH82_9CAUD</name>
<proteinExistence type="predicted"/>
<gene>
    <name evidence="1" type="ORF">UFOVP163_33</name>
</gene>
<organism evidence="1">
    <name type="scientific">uncultured Caudovirales phage</name>
    <dbReference type="NCBI Taxonomy" id="2100421"/>
    <lineage>
        <taxon>Viruses</taxon>
        <taxon>Duplodnaviria</taxon>
        <taxon>Heunggongvirae</taxon>
        <taxon>Uroviricota</taxon>
        <taxon>Caudoviricetes</taxon>
        <taxon>Peduoviridae</taxon>
        <taxon>Maltschvirus</taxon>
        <taxon>Maltschvirus maltsch</taxon>
    </lineage>
</organism>
<evidence type="ECO:0000313" key="1">
    <source>
        <dbReference type="EMBL" id="CAB5187334.1"/>
    </source>
</evidence>
<accession>A0A6J7WH82</accession>